<reference evidence="5 6" key="1">
    <citation type="journal article" date="2016" name="Nat. Commun.">
        <title>Thousands of microbial genomes shed light on interconnected biogeochemical processes in an aquifer system.</title>
        <authorList>
            <person name="Anantharaman K."/>
            <person name="Brown C.T."/>
            <person name="Hug L.A."/>
            <person name="Sharon I."/>
            <person name="Castelle C.J."/>
            <person name="Probst A.J."/>
            <person name="Thomas B.C."/>
            <person name="Singh A."/>
            <person name="Wilkins M.J."/>
            <person name="Karaoz U."/>
            <person name="Brodie E.L."/>
            <person name="Williams K.H."/>
            <person name="Hubbard S.S."/>
            <person name="Banfield J.F."/>
        </authorList>
    </citation>
    <scope>NUCLEOTIDE SEQUENCE [LARGE SCALE GENOMIC DNA]</scope>
</reference>
<dbReference type="CDD" id="cd00473">
    <property type="entry name" value="bS6"/>
    <property type="match status" value="1"/>
</dbReference>
<dbReference type="Gene3D" id="3.30.70.60">
    <property type="match status" value="1"/>
</dbReference>
<comment type="caution">
    <text evidence="5">The sequence shown here is derived from an EMBL/GenBank/DDBJ whole genome shotgun (WGS) entry which is preliminary data.</text>
</comment>
<dbReference type="AlphaFoldDB" id="A0A1G2CPP4"/>
<dbReference type="InterPro" id="IPR014717">
    <property type="entry name" value="Transl_elong_EF1B/ribsomal_bS6"/>
</dbReference>
<proteinExistence type="inferred from homology"/>
<feature type="compositionally biased region" description="Basic and acidic residues" evidence="4">
    <location>
        <begin position="101"/>
        <end position="127"/>
    </location>
</feature>
<protein>
    <recommendedName>
        <fullName evidence="2 3">Small ribosomal subunit protein bS6</fullName>
    </recommendedName>
</protein>
<gene>
    <name evidence="3" type="primary">rpsF</name>
    <name evidence="5" type="ORF">A2390_03195</name>
</gene>
<dbReference type="EMBL" id="MHLE01000004">
    <property type="protein sequence ID" value="OGZ03386.1"/>
    <property type="molecule type" value="Genomic_DNA"/>
</dbReference>
<dbReference type="InterPro" id="IPR035980">
    <property type="entry name" value="Ribosomal_bS6_sf"/>
</dbReference>
<feature type="region of interest" description="Disordered" evidence="4">
    <location>
        <begin position="96"/>
        <end position="127"/>
    </location>
</feature>
<evidence type="ECO:0000256" key="2">
    <source>
        <dbReference type="ARBA" id="ARBA00035294"/>
    </source>
</evidence>
<dbReference type="GO" id="GO:0019843">
    <property type="term" value="F:rRNA binding"/>
    <property type="evidence" value="ECO:0007669"/>
    <property type="project" value="UniProtKB-UniRule"/>
</dbReference>
<dbReference type="InterPro" id="IPR020814">
    <property type="entry name" value="Ribosomal_S6_plastid/chlpt"/>
</dbReference>
<dbReference type="Proteomes" id="UP000178599">
    <property type="component" value="Unassembled WGS sequence"/>
</dbReference>
<keyword evidence="3" id="KW-0694">RNA-binding</keyword>
<dbReference type="Pfam" id="PF01250">
    <property type="entry name" value="Ribosomal_S6"/>
    <property type="match status" value="1"/>
</dbReference>
<organism evidence="5 6">
    <name type="scientific">Candidatus Liptonbacteria bacterium RIFOXYB1_FULL_36_10</name>
    <dbReference type="NCBI Taxonomy" id="1798654"/>
    <lineage>
        <taxon>Bacteria</taxon>
        <taxon>Candidatus Liptoniibacteriota</taxon>
    </lineage>
</organism>
<dbReference type="GO" id="GO:0005840">
    <property type="term" value="C:ribosome"/>
    <property type="evidence" value="ECO:0007669"/>
    <property type="project" value="UniProtKB-KW"/>
</dbReference>
<evidence type="ECO:0000256" key="4">
    <source>
        <dbReference type="SAM" id="MobiDB-lite"/>
    </source>
</evidence>
<keyword evidence="3" id="KW-0699">rRNA-binding</keyword>
<comment type="similarity">
    <text evidence="1 3">Belongs to the bacterial ribosomal protein bS6 family.</text>
</comment>
<keyword evidence="3" id="KW-0687">Ribonucleoprotein</keyword>
<dbReference type="HAMAP" id="MF_00360">
    <property type="entry name" value="Ribosomal_bS6"/>
    <property type="match status" value="1"/>
</dbReference>
<evidence type="ECO:0000313" key="5">
    <source>
        <dbReference type="EMBL" id="OGZ03386.1"/>
    </source>
</evidence>
<evidence type="ECO:0000313" key="6">
    <source>
        <dbReference type="Proteomes" id="UP000178599"/>
    </source>
</evidence>
<dbReference type="SUPFAM" id="SSF54995">
    <property type="entry name" value="Ribosomal protein S6"/>
    <property type="match status" value="1"/>
</dbReference>
<dbReference type="GO" id="GO:0006412">
    <property type="term" value="P:translation"/>
    <property type="evidence" value="ECO:0007669"/>
    <property type="project" value="UniProtKB-UniRule"/>
</dbReference>
<evidence type="ECO:0000256" key="3">
    <source>
        <dbReference type="HAMAP-Rule" id="MF_00360"/>
    </source>
</evidence>
<dbReference type="GO" id="GO:0003735">
    <property type="term" value="F:structural constituent of ribosome"/>
    <property type="evidence" value="ECO:0007669"/>
    <property type="project" value="InterPro"/>
</dbReference>
<sequence>MDINDKKKYEIGFLFENEQDVAEILSALEKNGAERLNEIPVKKISLSYPIKKRSQANFSAIIFSSLPEKIKDIENSLKFSPSILRFLIVLIPDSNKNSRSRKSEHQKNAPKNETRDNFSSEKEKYSEQHDYIGGILSNEALEKKLEEILS</sequence>
<accession>A0A1G2CPP4</accession>
<evidence type="ECO:0000256" key="1">
    <source>
        <dbReference type="ARBA" id="ARBA00009512"/>
    </source>
</evidence>
<comment type="function">
    <text evidence="3">Binds together with bS18 to 16S ribosomal RNA.</text>
</comment>
<name>A0A1G2CPP4_9BACT</name>
<dbReference type="GO" id="GO:1990904">
    <property type="term" value="C:ribonucleoprotein complex"/>
    <property type="evidence" value="ECO:0007669"/>
    <property type="project" value="UniProtKB-KW"/>
</dbReference>
<dbReference type="InterPro" id="IPR000529">
    <property type="entry name" value="Ribosomal_bS6"/>
</dbReference>
<keyword evidence="3" id="KW-0689">Ribosomal protein</keyword>